<protein>
    <submittedName>
        <fullName evidence="1">Uncharacterized protein</fullName>
    </submittedName>
</protein>
<reference evidence="1 2" key="1">
    <citation type="submission" date="2023-07" db="EMBL/GenBank/DDBJ databases">
        <title>Genomic Encyclopedia of Type Strains, Phase IV (KMG-IV): sequencing the most valuable type-strain genomes for metagenomic binning, comparative biology and taxonomic classification.</title>
        <authorList>
            <person name="Goeker M."/>
        </authorList>
    </citation>
    <scope>NUCLEOTIDE SEQUENCE [LARGE SCALE GENOMIC DNA]</scope>
    <source>
        <strain evidence="1 2">DSM 16980</strain>
    </source>
</reference>
<sequence>MAGNFKECIADQTVFALFAAGFLDRSVQRTDSYGRSRS</sequence>
<proteinExistence type="predicted"/>
<comment type="caution">
    <text evidence="1">The sequence shown here is derived from an EMBL/GenBank/DDBJ whole genome shotgun (WGS) entry which is preliminary data.</text>
</comment>
<gene>
    <name evidence="1" type="ORF">J2S01_001893</name>
</gene>
<evidence type="ECO:0000313" key="2">
    <source>
        <dbReference type="Proteomes" id="UP001239167"/>
    </source>
</evidence>
<evidence type="ECO:0000313" key="1">
    <source>
        <dbReference type="EMBL" id="MDQ0204168.1"/>
    </source>
</evidence>
<organism evidence="1 2">
    <name type="scientific">Pectinatus haikarae</name>
    <dbReference type="NCBI Taxonomy" id="349096"/>
    <lineage>
        <taxon>Bacteria</taxon>
        <taxon>Bacillati</taxon>
        <taxon>Bacillota</taxon>
        <taxon>Negativicutes</taxon>
        <taxon>Selenomonadales</taxon>
        <taxon>Selenomonadaceae</taxon>
        <taxon>Pectinatus</taxon>
    </lineage>
</organism>
<dbReference type="EMBL" id="JAUSUE010000013">
    <property type="protein sequence ID" value="MDQ0204168.1"/>
    <property type="molecule type" value="Genomic_DNA"/>
</dbReference>
<accession>A0ABT9Y8L0</accession>
<name>A0ABT9Y8L0_9FIRM</name>
<dbReference type="Proteomes" id="UP001239167">
    <property type="component" value="Unassembled WGS sequence"/>
</dbReference>
<keyword evidence="2" id="KW-1185">Reference proteome</keyword>